<keyword evidence="7" id="KW-0479">Metal-binding</keyword>
<dbReference type="PANTHER" id="PTHR30529">
    <property type="entry name" value="CYTOCHROME B561"/>
    <property type="match status" value="1"/>
</dbReference>
<name>A0ABT3R540_9HYPH</name>
<evidence type="ECO:0000256" key="6">
    <source>
        <dbReference type="ARBA" id="ARBA00022692"/>
    </source>
</evidence>
<feature type="domain" description="Cytochrome b561 bacterial/Ni-hydrogenase" evidence="14">
    <location>
        <begin position="7"/>
        <end position="176"/>
    </location>
</feature>
<feature type="transmembrane region" description="Helical" evidence="13">
    <location>
        <begin position="14"/>
        <end position="36"/>
    </location>
</feature>
<evidence type="ECO:0000256" key="10">
    <source>
        <dbReference type="ARBA" id="ARBA00023004"/>
    </source>
</evidence>
<keyword evidence="10" id="KW-0408">Iron</keyword>
<evidence type="ECO:0000256" key="3">
    <source>
        <dbReference type="ARBA" id="ARBA00022448"/>
    </source>
</evidence>
<evidence type="ECO:0000256" key="4">
    <source>
        <dbReference type="ARBA" id="ARBA00022475"/>
    </source>
</evidence>
<dbReference type="InterPro" id="IPR011577">
    <property type="entry name" value="Cyt_b561_bac/Ni-Hgenase"/>
</dbReference>
<sequence length="176" mass="19506">MAESDARYGLTARIIHWLTAILVLAMVPAGLTMIRISSGPLQNQLFDFHRSVGVVLMVLTVIRLGYRLTHKPAPLPAEMPLWQQYAAKSTHAFLYGFLLVNPFIGWVATSAYGAQISVFGLFTMPAIVEKNRELSEQLFTVHETLGLLFTAAVLMHIGAALYHGIVRRDGVLSRMI</sequence>
<evidence type="ECO:0000256" key="2">
    <source>
        <dbReference type="ARBA" id="ARBA00004651"/>
    </source>
</evidence>
<keyword evidence="11 13" id="KW-0472">Membrane</keyword>
<evidence type="ECO:0000259" key="14">
    <source>
        <dbReference type="Pfam" id="PF01292"/>
    </source>
</evidence>
<dbReference type="SUPFAM" id="SSF81342">
    <property type="entry name" value="Transmembrane di-heme cytochromes"/>
    <property type="match status" value="1"/>
</dbReference>
<evidence type="ECO:0000256" key="8">
    <source>
        <dbReference type="ARBA" id="ARBA00022982"/>
    </source>
</evidence>
<comment type="caution">
    <text evidence="15">The sequence shown here is derived from an EMBL/GenBank/DDBJ whole genome shotgun (WGS) entry which is preliminary data.</text>
</comment>
<evidence type="ECO:0000256" key="7">
    <source>
        <dbReference type="ARBA" id="ARBA00022723"/>
    </source>
</evidence>
<evidence type="ECO:0000256" key="12">
    <source>
        <dbReference type="ARBA" id="ARBA00037975"/>
    </source>
</evidence>
<dbReference type="PANTHER" id="PTHR30529:SF1">
    <property type="entry name" value="CYTOCHROME B561 HOMOLOG 2"/>
    <property type="match status" value="1"/>
</dbReference>
<comment type="similarity">
    <text evidence="12">Belongs to the cytochrome b561 family.</text>
</comment>
<feature type="transmembrane region" description="Helical" evidence="13">
    <location>
        <begin position="145"/>
        <end position="165"/>
    </location>
</feature>
<keyword evidence="3" id="KW-0813">Transport</keyword>
<gene>
    <name evidence="15" type="ORF">ON753_18005</name>
</gene>
<dbReference type="InterPro" id="IPR016174">
    <property type="entry name" value="Di-haem_cyt_TM"/>
</dbReference>
<keyword evidence="8" id="KW-0249">Electron transport</keyword>
<feature type="transmembrane region" description="Helical" evidence="13">
    <location>
        <begin position="48"/>
        <end position="66"/>
    </location>
</feature>
<dbReference type="RefSeq" id="WP_265964106.1">
    <property type="nucleotide sequence ID" value="NZ_JAPEVI010000003.1"/>
</dbReference>
<evidence type="ECO:0000256" key="5">
    <source>
        <dbReference type="ARBA" id="ARBA00022617"/>
    </source>
</evidence>
<dbReference type="EMBL" id="JAPEVI010000003">
    <property type="protein sequence ID" value="MCX2724246.1"/>
    <property type="molecule type" value="Genomic_DNA"/>
</dbReference>
<organism evidence="15 16">
    <name type="scientific">Roseibium salinum</name>
    <dbReference type="NCBI Taxonomy" id="1604349"/>
    <lineage>
        <taxon>Bacteria</taxon>
        <taxon>Pseudomonadati</taxon>
        <taxon>Pseudomonadota</taxon>
        <taxon>Alphaproteobacteria</taxon>
        <taxon>Hyphomicrobiales</taxon>
        <taxon>Stappiaceae</taxon>
        <taxon>Roseibium</taxon>
    </lineage>
</organism>
<keyword evidence="16" id="KW-1185">Reference proteome</keyword>
<evidence type="ECO:0000256" key="13">
    <source>
        <dbReference type="SAM" id="Phobius"/>
    </source>
</evidence>
<evidence type="ECO:0000313" key="15">
    <source>
        <dbReference type="EMBL" id="MCX2724246.1"/>
    </source>
</evidence>
<proteinExistence type="inferred from homology"/>
<reference evidence="15 16" key="1">
    <citation type="journal article" date="2016" name="Int. J. Syst. Evol. Microbiol.">
        <title>Labrenzia salina sp. nov., isolated from the rhizosphere of the halophyte Arthrocnemum macrostachyum.</title>
        <authorList>
            <person name="Camacho M."/>
            <person name="Redondo-Gomez S."/>
            <person name="Rodriguez-Llorente I."/>
            <person name="Rohde M."/>
            <person name="Sproer C."/>
            <person name="Schumann P."/>
            <person name="Klenk H.P."/>
            <person name="Montero-Calasanz M.D.C."/>
        </authorList>
    </citation>
    <scope>NUCLEOTIDE SEQUENCE [LARGE SCALE GENOMIC DNA]</scope>
    <source>
        <strain evidence="15 16">DSM 29163</strain>
    </source>
</reference>
<comment type="subcellular location">
    <subcellularLocation>
        <location evidence="2">Cell membrane</location>
        <topology evidence="2">Multi-pass membrane protein</topology>
    </subcellularLocation>
</comment>
<keyword evidence="6 13" id="KW-0812">Transmembrane</keyword>
<keyword evidence="5" id="KW-0349">Heme</keyword>
<feature type="transmembrane region" description="Helical" evidence="13">
    <location>
        <begin position="103"/>
        <end position="124"/>
    </location>
</feature>
<evidence type="ECO:0000256" key="11">
    <source>
        <dbReference type="ARBA" id="ARBA00023136"/>
    </source>
</evidence>
<keyword evidence="9 13" id="KW-1133">Transmembrane helix</keyword>
<keyword evidence="4" id="KW-1003">Cell membrane</keyword>
<accession>A0ABT3R540</accession>
<dbReference type="Pfam" id="PF01292">
    <property type="entry name" value="Ni_hydr_CYTB"/>
    <property type="match status" value="1"/>
</dbReference>
<dbReference type="Proteomes" id="UP001300261">
    <property type="component" value="Unassembled WGS sequence"/>
</dbReference>
<evidence type="ECO:0000256" key="1">
    <source>
        <dbReference type="ARBA" id="ARBA00001970"/>
    </source>
</evidence>
<dbReference type="InterPro" id="IPR052168">
    <property type="entry name" value="Cytochrome_b561_oxidase"/>
</dbReference>
<evidence type="ECO:0000313" key="16">
    <source>
        <dbReference type="Proteomes" id="UP001300261"/>
    </source>
</evidence>
<evidence type="ECO:0000256" key="9">
    <source>
        <dbReference type="ARBA" id="ARBA00022989"/>
    </source>
</evidence>
<comment type="cofactor">
    <cofactor evidence="1">
        <name>heme b</name>
        <dbReference type="ChEBI" id="CHEBI:60344"/>
    </cofactor>
</comment>
<protein>
    <submittedName>
        <fullName evidence="15">Cytochrome b</fullName>
    </submittedName>
</protein>
<dbReference type="Gene3D" id="1.20.950.20">
    <property type="entry name" value="Transmembrane di-heme cytochromes, Chain C"/>
    <property type="match status" value="1"/>
</dbReference>